<dbReference type="PROSITE" id="PS50005">
    <property type="entry name" value="TPR"/>
    <property type="match status" value="2"/>
</dbReference>
<dbReference type="InterPro" id="IPR047150">
    <property type="entry name" value="SGT"/>
</dbReference>
<dbReference type="Proteomes" id="UP001596516">
    <property type="component" value="Unassembled WGS sequence"/>
</dbReference>
<dbReference type="InterPro" id="IPR019734">
    <property type="entry name" value="TPR_rpt"/>
</dbReference>
<reference evidence="6" key="1">
    <citation type="journal article" date="2019" name="Int. J. Syst. Evol. Microbiol.">
        <title>The Global Catalogue of Microorganisms (GCM) 10K type strain sequencing project: providing services to taxonomists for standard genome sequencing and annotation.</title>
        <authorList>
            <consortium name="The Broad Institute Genomics Platform"/>
            <consortium name="The Broad Institute Genome Sequencing Center for Infectious Disease"/>
            <person name="Wu L."/>
            <person name="Ma J."/>
        </authorList>
    </citation>
    <scope>NUCLEOTIDE SEQUENCE [LARGE SCALE GENOMIC DNA]</scope>
    <source>
        <strain evidence="6">CGMCC 1.12750</strain>
    </source>
</reference>
<feature type="chain" id="PRO_5047540910" evidence="4">
    <location>
        <begin position="31"/>
        <end position="187"/>
    </location>
</feature>
<comment type="caution">
    <text evidence="5">The sequence shown here is derived from an EMBL/GenBank/DDBJ whole genome shotgun (WGS) entry which is preliminary data.</text>
</comment>
<dbReference type="InterPro" id="IPR011990">
    <property type="entry name" value="TPR-like_helical_dom_sf"/>
</dbReference>
<organism evidence="5 6">
    <name type="scientific">Plastorhodobacter daqingensis</name>
    <dbReference type="NCBI Taxonomy" id="1387281"/>
    <lineage>
        <taxon>Bacteria</taxon>
        <taxon>Pseudomonadati</taxon>
        <taxon>Pseudomonadota</taxon>
        <taxon>Alphaproteobacteria</taxon>
        <taxon>Rhodobacterales</taxon>
        <taxon>Paracoccaceae</taxon>
        <taxon>Plastorhodobacter</taxon>
    </lineage>
</organism>
<evidence type="ECO:0000256" key="3">
    <source>
        <dbReference type="PROSITE-ProRule" id="PRU00339"/>
    </source>
</evidence>
<keyword evidence="4" id="KW-0732">Signal</keyword>
<dbReference type="PANTHER" id="PTHR45831:SF2">
    <property type="entry name" value="LD24721P"/>
    <property type="match status" value="1"/>
</dbReference>
<evidence type="ECO:0000313" key="5">
    <source>
        <dbReference type="EMBL" id="MFC7703322.1"/>
    </source>
</evidence>
<keyword evidence="6" id="KW-1185">Reference proteome</keyword>
<proteinExistence type="predicted"/>
<dbReference type="Pfam" id="PF13181">
    <property type="entry name" value="TPR_8"/>
    <property type="match status" value="1"/>
</dbReference>
<accession>A0ABW2UF68</accession>
<dbReference type="EMBL" id="JBHTFQ010000002">
    <property type="protein sequence ID" value="MFC7703322.1"/>
    <property type="molecule type" value="Genomic_DNA"/>
</dbReference>
<feature type="repeat" description="TPR" evidence="3">
    <location>
        <begin position="135"/>
        <end position="168"/>
    </location>
</feature>
<evidence type="ECO:0000256" key="4">
    <source>
        <dbReference type="SAM" id="SignalP"/>
    </source>
</evidence>
<gene>
    <name evidence="5" type="ORF">ACFQXB_03830</name>
</gene>
<evidence type="ECO:0000256" key="1">
    <source>
        <dbReference type="ARBA" id="ARBA00022737"/>
    </source>
</evidence>
<feature type="signal peptide" evidence="4">
    <location>
        <begin position="1"/>
        <end position="30"/>
    </location>
</feature>
<feature type="repeat" description="TPR" evidence="3">
    <location>
        <begin position="101"/>
        <end position="134"/>
    </location>
</feature>
<keyword evidence="2 3" id="KW-0802">TPR repeat</keyword>
<evidence type="ECO:0000313" key="6">
    <source>
        <dbReference type="Proteomes" id="UP001596516"/>
    </source>
</evidence>
<dbReference type="SMART" id="SM00028">
    <property type="entry name" value="TPR"/>
    <property type="match status" value="3"/>
</dbReference>
<dbReference type="Gene3D" id="1.25.40.10">
    <property type="entry name" value="Tetratricopeptide repeat domain"/>
    <property type="match status" value="1"/>
</dbReference>
<protein>
    <submittedName>
        <fullName evidence="5">Tetratricopeptide repeat protein</fullName>
    </submittedName>
</protein>
<dbReference type="Pfam" id="PF13432">
    <property type="entry name" value="TPR_16"/>
    <property type="match status" value="1"/>
</dbReference>
<name>A0ABW2UF68_9RHOB</name>
<sequence length="187" mass="20545">MGCHARFLNRTVAALVAILLWTGGPAPAQADRVEELYEQLQREDQPGWQRIERALIAEWSKSGSAAADLLLQRGRAALSRNDPLEAIEHLTALTDHAPDFAEGWNARAEAFFRQGLYGAALADIARALELNPRHFIALSGLGTILEDLGQYEPALAAYRQARAIHPHQPDVKAAIADLERRVAGQRV</sequence>
<keyword evidence="1" id="KW-0677">Repeat</keyword>
<dbReference type="PANTHER" id="PTHR45831">
    <property type="entry name" value="LD24721P"/>
    <property type="match status" value="1"/>
</dbReference>
<dbReference type="RefSeq" id="WP_377399406.1">
    <property type="nucleotide sequence ID" value="NZ_JBHTFQ010000002.1"/>
</dbReference>
<evidence type="ECO:0000256" key="2">
    <source>
        <dbReference type="ARBA" id="ARBA00022803"/>
    </source>
</evidence>
<dbReference type="SUPFAM" id="SSF48452">
    <property type="entry name" value="TPR-like"/>
    <property type="match status" value="1"/>
</dbReference>